<dbReference type="InterPro" id="IPR000620">
    <property type="entry name" value="EamA_dom"/>
</dbReference>
<comment type="caution">
    <text evidence="3">The sequence shown here is derived from an EMBL/GenBank/DDBJ whole genome shotgun (WGS) entry which is preliminary data.</text>
</comment>
<feature type="transmembrane region" description="Helical" evidence="1">
    <location>
        <begin position="147"/>
        <end position="165"/>
    </location>
</feature>
<dbReference type="RefSeq" id="WP_160971907.1">
    <property type="nucleotide sequence ID" value="NZ_WWEN01000002.1"/>
</dbReference>
<feature type="transmembrane region" description="Helical" evidence="1">
    <location>
        <begin position="203"/>
        <end position="222"/>
    </location>
</feature>
<keyword evidence="1" id="KW-1133">Transmembrane helix</keyword>
<evidence type="ECO:0000313" key="3">
    <source>
        <dbReference type="EMBL" id="MYM54195.1"/>
    </source>
</evidence>
<evidence type="ECO:0000259" key="2">
    <source>
        <dbReference type="Pfam" id="PF00892"/>
    </source>
</evidence>
<dbReference type="PANTHER" id="PTHR22911">
    <property type="entry name" value="ACYL-MALONYL CONDENSING ENZYME-RELATED"/>
    <property type="match status" value="1"/>
</dbReference>
<evidence type="ECO:0000256" key="1">
    <source>
        <dbReference type="SAM" id="Phobius"/>
    </source>
</evidence>
<gene>
    <name evidence="3" type="ORF">GR167_02680</name>
</gene>
<protein>
    <submittedName>
        <fullName evidence="3">EamA family transporter</fullName>
    </submittedName>
</protein>
<sequence length="289" mass="31143">MSQTAKAIALMIGAIFFFAAMDATAKEISMRVSTVQAVWARYAGAATLIFLIVLPRIGTVARTRYPMLQLARSIFLMFGTGFFFFGIANIGLAEATAIMDVNPVIITLGAALFLGEKIGPRRAFGIAASLIGALIIIRPGSGVFSPYALFPLGAAFSYSAYNLVTRYVGLNENPWTSLLYTTLFGAVVLSCIVPFHWEPIDLTTAALMAMLAVFGTLSQLLLIRALSIGEAGMLAPFSYAGLIFATLWGMLFFAEYPDFWTVVGALVIVGSGIYVWHRETSQAREKAAS</sequence>
<name>A0A6L8LEF5_9RHOB</name>
<feature type="transmembrane region" description="Helical" evidence="1">
    <location>
        <begin position="234"/>
        <end position="253"/>
    </location>
</feature>
<keyword evidence="1" id="KW-0812">Transmembrane</keyword>
<feature type="transmembrane region" description="Helical" evidence="1">
    <location>
        <begin position="97"/>
        <end position="115"/>
    </location>
</feature>
<feature type="domain" description="EamA" evidence="2">
    <location>
        <begin position="148"/>
        <end position="271"/>
    </location>
</feature>
<keyword evidence="4" id="KW-1185">Reference proteome</keyword>
<feature type="transmembrane region" description="Helical" evidence="1">
    <location>
        <begin position="70"/>
        <end position="91"/>
    </location>
</feature>
<dbReference type="EMBL" id="WWEN01000002">
    <property type="protein sequence ID" value="MYM54195.1"/>
    <property type="molecule type" value="Genomic_DNA"/>
</dbReference>
<feature type="transmembrane region" description="Helical" evidence="1">
    <location>
        <begin position="177"/>
        <end position="197"/>
    </location>
</feature>
<organism evidence="3 4">
    <name type="scientific">Thalassovita mangrovi</name>
    <dbReference type="NCBI Taxonomy" id="2692236"/>
    <lineage>
        <taxon>Bacteria</taxon>
        <taxon>Pseudomonadati</taxon>
        <taxon>Pseudomonadota</taxon>
        <taxon>Alphaproteobacteria</taxon>
        <taxon>Rhodobacterales</taxon>
        <taxon>Roseobacteraceae</taxon>
        <taxon>Thalassovita</taxon>
    </lineage>
</organism>
<feature type="transmembrane region" description="Helical" evidence="1">
    <location>
        <begin position="39"/>
        <end position="58"/>
    </location>
</feature>
<accession>A0A6L8LEF5</accession>
<feature type="transmembrane region" description="Helical" evidence="1">
    <location>
        <begin position="259"/>
        <end position="276"/>
    </location>
</feature>
<dbReference type="PANTHER" id="PTHR22911:SF103">
    <property type="entry name" value="BLR2811 PROTEIN"/>
    <property type="match status" value="1"/>
</dbReference>
<dbReference type="Pfam" id="PF00892">
    <property type="entry name" value="EamA"/>
    <property type="match status" value="2"/>
</dbReference>
<dbReference type="AlphaFoldDB" id="A0A6L8LEF5"/>
<dbReference type="Gene3D" id="1.10.3730.20">
    <property type="match status" value="1"/>
</dbReference>
<dbReference type="GO" id="GO:0016020">
    <property type="term" value="C:membrane"/>
    <property type="evidence" value="ECO:0007669"/>
    <property type="project" value="InterPro"/>
</dbReference>
<dbReference type="SUPFAM" id="SSF103481">
    <property type="entry name" value="Multidrug resistance efflux transporter EmrE"/>
    <property type="match status" value="2"/>
</dbReference>
<keyword evidence="1" id="KW-0472">Membrane</keyword>
<evidence type="ECO:0000313" key="4">
    <source>
        <dbReference type="Proteomes" id="UP000479043"/>
    </source>
</evidence>
<feature type="domain" description="EamA" evidence="2">
    <location>
        <begin position="6"/>
        <end position="137"/>
    </location>
</feature>
<dbReference type="Proteomes" id="UP000479043">
    <property type="component" value="Unassembled WGS sequence"/>
</dbReference>
<feature type="transmembrane region" description="Helical" evidence="1">
    <location>
        <begin position="122"/>
        <end position="141"/>
    </location>
</feature>
<dbReference type="InterPro" id="IPR037185">
    <property type="entry name" value="EmrE-like"/>
</dbReference>
<reference evidence="3 4" key="1">
    <citation type="submission" date="2020-01" db="EMBL/GenBank/DDBJ databases">
        <authorList>
            <person name="Chen S."/>
        </authorList>
    </citation>
    <scope>NUCLEOTIDE SEQUENCE [LARGE SCALE GENOMIC DNA]</scope>
    <source>
        <strain evidence="3 4">GS-10</strain>
    </source>
</reference>
<proteinExistence type="predicted"/>